<evidence type="ECO:0000256" key="2">
    <source>
        <dbReference type="ARBA" id="ARBA00004749"/>
    </source>
</evidence>
<keyword evidence="4" id="KW-0285">Flavoprotein</keyword>
<dbReference type="PRINTS" id="PR00420">
    <property type="entry name" value="RNGMNOXGNASE"/>
</dbReference>
<dbReference type="InterPro" id="IPR002938">
    <property type="entry name" value="FAD-bd"/>
</dbReference>
<keyword evidence="5" id="KW-0274">FAD</keyword>
<dbReference type="PANTHER" id="PTHR43876:SF8">
    <property type="entry name" value="2-OCTAPRENYL-6-METHOXYPHENOL HYDROXYLASE"/>
    <property type="match status" value="1"/>
</dbReference>
<dbReference type="PANTHER" id="PTHR43876">
    <property type="entry name" value="UBIQUINONE BIOSYNTHESIS MONOOXYGENASE COQ6, MITOCHONDRIAL"/>
    <property type="match status" value="1"/>
</dbReference>
<gene>
    <name evidence="9" type="primary">ubiH</name>
    <name evidence="9" type="ORF">ACFSAV_01725</name>
</gene>
<evidence type="ECO:0000256" key="7">
    <source>
        <dbReference type="ARBA" id="ARBA00023033"/>
    </source>
</evidence>
<dbReference type="InterPro" id="IPR036188">
    <property type="entry name" value="FAD/NAD-bd_sf"/>
</dbReference>
<accession>A0ABW4NR53</accession>
<evidence type="ECO:0000256" key="5">
    <source>
        <dbReference type="ARBA" id="ARBA00022827"/>
    </source>
</evidence>
<dbReference type="NCBIfam" id="NF004356">
    <property type="entry name" value="PRK05732.1"/>
    <property type="match status" value="1"/>
</dbReference>
<dbReference type="NCBIfam" id="TIGR01984">
    <property type="entry name" value="UbiH"/>
    <property type="match status" value="1"/>
</dbReference>
<dbReference type="InterPro" id="IPR011295">
    <property type="entry name" value="UbiH"/>
</dbReference>
<dbReference type="NCBIfam" id="TIGR01988">
    <property type="entry name" value="Ubi-OHases"/>
    <property type="match status" value="1"/>
</dbReference>
<organism evidence="9 10">
    <name type="scientific">Pasteurella oralis</name>
    <dbReference type="NCBI Taxonomy" id="1071947"/>
    <lineage>
        <taxon>Bacteria</taxon>
        <taxon>Pseudomonadati</taxon>
        <taxon>Pseudomonadota</taxon>
        <taxon>Gammaproteobacteria</taxon>
        <taxon>Pasteurellales</taxon>
        <taxon>Pasteurellaceae</taxon>
        <taxon>Pasteurella</taxon>
    </lineage>
</organism>
<comment type="caution">
    <text evidence="9">The sequence shown here is derived from an EMBL/GenBank/DDBJ whole genome shotgun (WGS) entry which is preliminary data.</text>
</comment>
<evidence type="ECO:0000256" key="6">
    <source>
        <dbReference type="ARBA" id="ARBA00023002"/>
    </source>
</evidence>
<dbReference type="SUPFAM" id="SSF51905">
    <property type="entry name" value="FAD/NAD(P)-binding domain"/>
    <property type="match status" value="1"/>
</dbReference>
<comment type="similarity">
    <text evidence="3">Belongs to the UbiH/COQ6 family.</text>
</comment>
<evidence type="ECO:0000256" key="3">
    <source>
        <dbReference type="ARBA" id="ARBA00005349"/>
    </source>
</evidence>
<dbReference type="PROSITE" id="PS01304">
    <property type="entry name" value="UBIH"/>
    <property type="match status" value="1"/>
</dbReference>
<dbReference type="InterPro" id="IPR051205">
    <property type="entry name" value="UbiH/COQ6_monooxygenase"/>
</dbReference>
<proteinExistence type="inferred from homology"/>
<comment type="cofactor">
    <cofactor evidence="1">
        <name>FAD</name>
        <dbReference type="ChEBI" id="CHEBI:57692"/>
    </cofactor>
</comment>
<dbReference type="EMBL" id="JBHUFP010000004">
    <property type="protein sequence ID" value="MFD1805105.1"/>
    <property type="molecule type" value="Genomic_DNA"/>
</dbReference>
<reference evidence="10" key="1">
    <citation type="journal article" date="2019" name="Int. J. Syst. Evol. Microbiol.">
        <title>The Global Catalogue of Microorganisms (GCM) 10K type strain sequencing project: providing services to taxonomists for standard genome sequencing and annotation.</title>
        <authorList>
            <consortium name="The Broad Institute Genomics Platform"/>
            <consortium name="The Broad Institute Genome Sequencing Center for Infectious Disease"/>
            <person name="Wu L."/>
            <person name="Ma J."/>
        </authorList>
    </citation>
    <scope>NUCLEOTIDE SEQUENCE [LARGE SCALE GENOMIC DNA]</scope>
    <source>
        <strain evidence="10">CCM 7950</strain>
    </source>
</reference>
<dbReference type="RefSeq" id="WP_379095497.1">
    <property type="nucleotide sequence ID" value="NZ_JBHUFP010000004.1"/>
</dbReference>
<keyword evidence="7" id="KW-0503">Monooxygenase</keyword>
<dbReference type="Proteomes" id="UP001597420">
    <property type="component" value="Unassembled WGS sequence"/>
</dbReference>
<dbReference type="InterPro" id="IPR010971">
    <property type="entry name" value="UbiH/COQ6"/>
</dbReference>
<evidence type="ECO:0000256" key="1">
    <source>
        <dbReference type="ARBA" id="ARBA00001974"/>
    </source>
</evidence>
<evidence type="ECO:0000313" key="9">
    <source>
        <dbReference type="EMBL" id="MFD1805105.1"/>
    </source>
</evidence>
<comment type="pathway">
    <text evidence="2">Cofactor biosynthesis; ubiquinone biosynthesis.</text>
</comment>
<keyword evidence="10" id="KW-1185">Reference proteome</keyword>
<dbReference type="Gene3D" id="3.50.50.60">
    <property type="entry name" value="FAD/NAD(P)-binding domain"/>
    <property type="match status" value="2"/>
</dbReference>
<evidence type="ECO:0000313" key="10">
    <source>
        <dbReference type="Proteomes" id="UP001597420"/>
    </source>
</evidence>
<sequence>MSQETNYDVIIVGGAMTGATLALALSDQTAGKIKIAVLEKQVSHQHQQRGFDARCIALSDGSCQRLAQINLPTGQTLWQQFQPIITPIKKIHVSDKGHSGLTEFSAQEFHLSQLGAVIELQATGRILLNAIHQYPNINYFAPVDITQIEHDTEQVKISLKNDRTLSTKLLIGADGTQSLVASSVNISQNLVRQYHQTAIITNVLPQQAHQYRAFERFTDEGPLALLPMPNNLMSLVWCVQDPEPLIRCDEAQFLLALQHRFGWRLGKLLQCGQRFTYPLNLYQAEQHIQPRIALIGNAAQTLHPIAGQGFNLGIRDVMQLASLVATKYQQQQDIGAYQNLIPYAIERQQDQQQIINLTDGLLSIFANNLLPLQISRTLGLMALSQSRLLRQYFAKPTLGWK</sequence>
<protein>
    <submittedName>
        <fullName evidence="9">2-octaprenyl-6-methoxyphenyl hydroxylase</fullName>
    </submittedName>
</protein>
<dbReference type="Pfam" id="PF01494">
    <property type="entry name" value="FAD_binding_3"/>
    <property type="match status" value="1"/>
</dbReference>
<name>A0ABW4NR53_9PAST</name>
<dbReference type="InterPro" id="IPR018168">
    <property type="entry name" value="Ubi_Hdrlase_CS"/>
</dbReference>
<keyword evidence="6" id="KW-0560">Oxidoreductase</keyword>
<feature type="domain" description="FAD-binding" evidence="8">
    <location>
        <begin position="7"/>
        <end position="353"/>
    </location>
</feature>
<evidence type="ECO:0000259" key="8">
    <source>
        <dbReference type="Pfam" id="PF01494"/>
    </source>
</evidence>
<evidence type="ECO:0000256" key="4">
    <source>
        <dbReference type="ARBA" id="ARBA00022630"/>
    </source>
</evidence>